<protein>
    <recommendedName>
        <fullName evidence="4">Telomere replication protein EST3</fullName>
    </recommendedName>
</protein>
<dbReference type="EMBL" id="JARIHO010000020">
    <property type="protein sequence ID" value="KAJ7346547.1"/>
    <property type="molecule type" value="Genomic_DNA"/>
</dbReference>
<feature type="compositionally biased region" description="Pro residues" evidence="1">
    <location>
        <begin position="332"/>
        <end position="341"/>
    </location>
</feature>
<reference evidence="2" key="1">
    <citation type="submission" date="2023-03" db="EMBL/GenBank/DDBJ databases">
        <title>Massive genome expansion in bonnet fungi (Mycena s.s.) driven by repeated elements and novel gene families across ecological guilds.</title>
        <authorList>
            <consortium name="Lawrence Berkeley National Laboratory"/>
            <person name="Harder C.B."/>
            <person name="Miyauchi S."/>
            <person name="Viragh M."/>
            <person name="Kuo A."/>
            <person name="Thoen E."/>
            <person name="Andreopoulos B."/>
            <person name="Lu D."/>
            <person name="Skrede I."/>
            <person name="Drula E."/>
            <person name="Henrissat B."/>
            <person name="Morin E."/>
            <person name="Kohler A."/>
            <person name="Barry K."/>
            <person name="LaButti K."/>
            <person name="Morin E."/>
            <person name="Salamov A."/>
            <person name="Lipzen A."/>
            <person name="Mereny Z."/>
            <person name="Hegedus B."/>
            <person name="Baldrian P."/>
            <person name="Stursova M."/>
            <person name="Weitz H."/>
            <person name="Taylor A."/>
            <person name="Grigoriev I.V."/>
            <person name="Nagy L.G."/>
            <person name="Martin F."/>
            <person name="Kauserud H."/>
        </authorList>
    </citation>
    <scope>NUCLEOTIDE SEQUENCE</scope>
    <source>
        <strain evidence="2">CBHHK002</strain>
    </source>
</reference>
<feature type="compositionally biased region" description="Low complexity" evidence="1">
    <location>
        <begin position="342"/>
        <end position="383"/>
    </location>
</feature>
<evidence type="ECO:0000256" key="1">
    <source>
        <dbReference type="SAM" id="MobiDB-lite"/>
    </source>
</evidence>
<feature type="compositionally biased region" description="Basic and acidic residues" evidence="1">
    <location>
        <begin position="405"/>
        <end position="428"/>
    </location>
</feature>
<keyword evidence="3" id="KW-1185">Reference proteome</keyword>
<dbReference type="AlphaFoldDB" id="A0AAD6ZZE6"/>
<evidence type="ECO:0000313" key="3">
    <source>
        <dbReference type="Proteomes" id="UP001218218"/>
    </source>
</evidence>
<evidence type="ECO:0008006" key="4">
    <source>
        <dbReference type="Google" id="ProtNLM"/>
    </source>
</evidence>
<feature type="region of interest" description="Disordered" evidence="1">
    <location>
        <begin position="227"/>
        <end position="430"/>
    </location>
</feature>
<comment type="caution">
    <text evidence="2">The sequence shown here is derived from an EMBL/GenBank/DDBJ whole genome shotgun (WGS) entry which is preliminary data.</text>
</comment>
<evidence type="ECO:0000313" key="2">
    <source>
        <dbReference type="EMBL" id="KAJ7346547.1"/>
    </source>
</evidence>
<proteinExistence type="predicted"/>
<accession>A0AAD6ZZE6</accession>
<gene>
    <name evidence="2" type="ORF">DFH08DRAFT_868544</name>
</gene>
<feature type="compositionally biased region" description="Low complexity" evidence="1">
    <location>
        <begin position="259"/>
        <end position="271"/>
    </location>
</feature>
<name>A0AAD6ZZE6_9AGAR</name>
<feature type="region of interest" description="Disordered" evidence="1">
    <location>
        <begin position="169"/>
        <end position="212"/>
    </location>
</feature>
<feature type="compositionally biased region" description="Low complexity" evidence="1">
    <location>
        <begin position="286"/>
        <end position="299"/>
    </location>
</feature>
<feature type="non-terminal residue" evidence="2">
    <location>
        <position position="1"/>
    </location>
</feature>
<sequence>MAQDLRAWIKDHLMEVAETYGANLSGVPLEAKGKKAQISEFLTVGAENDDSVVWATIHDRSLVIPVKFSKEAVMACNANSVSGRRLTETKFAFVTIKKFRPMSTRIPVRNGGMTADQTLALYCESVSIISESTAQWGSPKILDTDPNLQEWSHALRQDGGAGNILRDRKKAKEGDKIDPPAPAKRVVSPRKPLPIVKPKPQASTSKSRSPMHEWNKRWNDTLQDPLAFVRPFTPPPSTPPPAVQDARDLGSSSPAEKYSVSSSPISGWSSPSPSPSRWREDEDSKSPTPAGSSPRGASSPCPPQESSYLRAPTPAQRRQCSPVPLPARKVARPPPPPPPRSGPARILVPDSDTSQSQPSQPSQQAIAPPSQPVVVLSQPVMSQDSQSSRVSPQPAPIEDVEMLSEDDKQTDERLFRRRGSDLARGEPPKKRRIVSEAGKLNRFTMELDYVKLEPQIVGWDRLWAAVEGRVALL</sequence>
<feature type="compositionally biased region" description="Pro residues" evidence="1">
    <location>
        <begin position="232"/>
        <end position="242"/>
    </location>
</feature>
<organism evidence="2 3">
    <name type="scientific">Mycena albidolilacea</name>
    <dbReference type="NCBI Taxonomy" id="1033008"/>
    <lineage>
        <taxon>Eukaryota</taxon>
        <taxon>Fungi</taxon>
        <taxon>Dikarya</taxon>
        <taxon>Basidiomycota</taxon>
        <taxon>Agaricomycotina</taxon>
        <taxon>Agaricomycetes</taxon>
        <taxon>Agaricomycetidae</taxon>
        <taxon>Agaricales</taxon>
        <taxon>Marasmiineae</taxon>
        <taxon>Mycenaceae</taxon>
        <taxon>Mycena</taxon>
    </lineage>
</organism>
<dbReference type="Proteomes" id="UP001218218">
    <property type="component" value="Unassembled WGS sequence"/>
</dbReference>